<name>A0A7Z9E5F8_9CYAN</name>
<dbReference type="AlphaFoldDB" id="A0A7Z9E5F8"/>
<reference evidence="1" key="1">
    <citation type="submission" date="2019-10" db="EMBL/GenBank/DDBJ databases">
        <authorList>
            <consortium name="Genoscope - CEA"/>
            <person name="William W."/>
        </authorList>
    </citation>
    <scope>NUCLEOTIDE SEQUENCE [LARGE SCALE GENOMIC DNA]</scope>
    <source>
        <strain evidence="1">BBR_PRJEB10992</strain>
    </source>
</reference>
<protein>
    <submittedName>
        <fullName evidence="1">Uncharacterized protein</fullName>
    </submittedName>
</protein>
<keyword evidence="2" id="KW-1185">Reference proteome</keyword>
<organism evidence="1 2">
    <name type="scientific">Planktothrix serta PCC 8927</name>
    <dbReference type="NCBI Taxonomy" id="671068"/>
    <lineage>
        <taxon>Bacteria</taxon>
        <taxon>Bacillati</taxon>
        <taxon>Cyanobacteriota</taxon>
        <taxon>Cyanophyceae</taxon>
        <taxon>Oscillatoriophycideae</taxon>
        <taxon>Oscillatoriales</taxon>
        <taxon>Microcoleaceae</taxon>
        <taxon>Planktothrix</taxon>
    </lineage>
</organism>
<dbReference type="Proteomes" id="UP000184550">
    <property type="component" value="Unassembled WGS sequence"/>
</dbReference>
<accession>A0A7Z9E5F8</accession>
<evidence type="ECO:0000313" key="1">
    <source>
        <dbReference type="EMBL" id="VXD24976.1"/>
    </source>
</evidence>
<evidence type="ECO:0000313" key="2">
    <source>
        <dbReference type="Proteomes" id="UP000184550"/>
    </source>
</evidence>
<comment type="caution">
    <text evidence="1">The sequence shown here is derived from an EMBL/GenBank/DDBJ whole genome shotgun (WGS) entry which is preliminary data.</text>
</comment>
<proteinExistence type="predicted"/>
<gene>
    <name evidence="1" type="ORF">PL8927_830240</name>
</gene>
<dbReference type="EMBL" id="CZCU02000161">
    <property type="protein sequence ID" value="VXD24976.1"/>
    <property type="molecule type" value="Genomic_DNA"/>
</dbReference>
<sequence>MSLQKYLTENFSKRLNNLVNNWVLADLLSSISLGDFLLKQEYFYG</sequence>